<gene>
    <name evidence="2" type="ORF">G6011_07014</name>
</gene>
<accession>A0AAD4I4Q2</accession>
<dbReference type="EMBL" id="JAANER010000010">
    <property type="protein sequence ID" value="KAG9185683.1"/>
    <property type="molecule type" value="Genomic_DNA"/>
</dbReference>
<keyword evidence="1" id="KW-0175">Coiled coil</keyword>
<dbReference type="AlphaFoldDB" id="A0AAD4I4Q2"/>
<evidence type="ECO:0000313" key="3">
    <source>
        <dbReference type="Proteomes" id="UP001199106"/>
    </source>
</evidence>
<comment type="caution">
    <text evidence="2">The sequence shown here is derived from an EMBL/GenBank/DDBJ whole genome shotgun (WGS) entry which is preliminary data.</text>
</comment>
<dbReference type="Proteomes" id="UP001199106">
    <property type="component" value="Unassembled WGS sequence"/>
</dbReference>
<proteinExistence type="predicted"/>
<evidence type="ECO:0000313" key="2">
    <source>
        <dbReference type="EMBL" id="KAG9185683.1"/>
    </source>
</evidence>
<feature type="coiled-coil region" evidence="1">
    <location>
        <begin position="279"/>
        <end position="306"/>
    </location>
</feature>
<organism evidence="2 3">
    <name type="scientific">Alternaria panax</name>
    <dbReference type="NCBI Taxonomy" id="48097"/>
    <lineage>
        <taxon>Eukaryota</taxon>
        <taxon>Fungi</taxon>
        <taxon>Dikarya</taxon>
        <taxon>Ascomycota</taxon>
        <taxon>Pezizomycotina</taxon>
        <taxon>Dothideomycetes</taxon>
        <taxon>Pleosporomycetidae</taxon>
        <taxon>Pleosporales</taxon>
        <taxon>Pleosporineae</taxon>
        <taxon>Pleosporaceae</taxon>
        <taxon>Alternaria</taxon>
        <taxon>Alternaria sect. Panax</taxon>
    </lineage>
</organism>
<evidence type="ECO:0000256" key="1">
    <source>
        <dbReference type="SAM" id="Coils"/>
    </source>
</evidence>
<sequence length="307" mass="33485">MLPPIDPAVLQRNPNFEVLYKDLCTRKLNPNGSTRDTKKQRVHDEIRKTLTSALTALHTTQILTTSLSTLPSKATDLPPDLHAVIETVTALLNGQIPASDREILSGDIDFFNSNMGLVASALSDQFIIIADYLCMIASPSSVPPISSLASTAQTLQTSATESLHSNLQAATTHLTNTLITLLNTHSTLLSTSIKILEQTQQGALARHTKSSAELLHTKATLLGLQAKIHTLLHPPPPEFVNALKEYRKGLGGGKRALWDREALARRELELYGKAGEKGMRDLAKRKKGLVEEAERVEAEIRKLEGGK</sequence>
<protein>
    <submittedName>
        <fullName evidence="2">Uncharacterized protein</fullName>
    </submittedName>
</protein>
<reference evidence="2" key="1">
    <citation type="submission" date="2021-07" db="EMBL/GenBank/DDBJ databases">
        <title>Genome Resource of American Ginseng Black Spot Pathogen Alternaria panax.</title>
        <authorList>
            <person name="Qiu C."/>
            <person name="Wang W."/>
            <person name="Liu Z."/>
        </authorList>
    </citation>
    <scope>NUCLEOTIDE SEQUENCE</scope>
    <source>
        <strain evidence="2">BNCC115425</strain>
    </source>
</reference>
<name>A0AAD4I4Q2_9PLEO</name>
<keyword evidence="3" id="KW-1185">Reference proteome</keyword>